<accession>A0ABU6F351</accession>
<keyword evidence="4" id="KW-1185">Reference proteome</keyword>
<evidence type="ECO:0000313" key="4">
    <source>
        <dbReference type="Proteomes" id="UP001354931"/>
    </source>
</evidence>
<dbReference type="EMBL" id="JAOZYC010000088">
    <property type="protein sequence ID" value="MEB8338057.1"/>
    <property type="molecule type" value="Genomic_DNA"/>
</dbReference>
<sequence length="294" mass="31689">MAQHATPLHGSRTDDCAAQPPPSGESLAPTSPAEAQKQSYRCTVCGESLVDAVTGALYRHTWDRRAAATVDDARRDRRSLALILADVDRFKAINDTYGHPAGDNMLHAIAEVLRRGSGDTGIVGRYGGCAGDEFLILLPDLDLNHTLTLARRMRDQVRSLAVRVLTQRGVFATLAGQTISMGIAVATDLPRGALADLLLDCDTALRQAKQNGGDQVRVALPHPDIRTADITRQPWTSHDAGVGYDMGIRLMLAPHHCLPRAAERELALSPLGVEHVYTVLSTLLNRCSAPLDTP</sequence>
<dbReference type="Proteomes" id="UP001354931">
    <property type="component" value="Unassembled WGS sequence"/>
</dbReference>
<protein>
    <submittedName>
        <fullName evidence="3">GGDEF domain-containing protein</fullName>
    </submittedName>
</protein>
<proteinExistence type="predicted"/>
<feature type="region of interest" description="Disordered" evidence="1">
    <location>
        <begin position="1"/>
        <end position="34"/>
    </location>
</feature>
<comment type="caution">
    <text evidence="3">The sequence shown here is derived from an EMBL/GenBank/DDBJ whole genome shotgun (WGS) entry which is preliminary data.</text>
</comment>
<dbReference type="CDD" id="cd01949">
    <property type="entry name" value="GGDEF"/>
    <property type="match status" value="1"/>
</dbReference>
<dbReference type="SMART" id="SM00267">
    <property type="entry name" value="GGDEF"/>
    <property type="match status" value="1"/>
</dbReference>
<dbReference type="NCBIfam" id="TIGR00254">
    <property type="entry name" value="GGDEF"/>
    <property type="match status" value="1"/>
</dbReference>
<name>A0ABU6F351_9ACTN</name>
<dbReference type="InterPro" id="IPR029787">
    <property type="entry name" value="Nucleotide_cyclase"/>
</dbReference>
<evidence type="ECO:0000256" key="1">
    <source>
        <dbReference type="SAM" id="MobiDB-lite"/>
    </source>
</evidence>
<dbReference type="RefSeq" id="WP_326015782.1">
    <property type="nucleotide sequence ID" value="NZ_JAOZYC010000088.1"/>
</dbReference>
<gene>
    <name evidence="3" type="ORF">OKJ99_11145</name>
</gene>
<dbReference type="PROSITE" id="PS50887">
    <property type="entry name" value="GGDEF"/>
    <property type="match status" value="1"/>
</dbReference>
<dbReference type="PANTHER" id="PTHR45138:SF9">
    <property type="entry name" value="DIGUANYLATE CYCLASE DGCM-RELATED"/>
    <property type="match status" value="1"/>
</dbReference>
<dbReference type="Pfam" id="PF00990">
    <property type="entry name" value="GGDEF"/>
    <property type="match status" value="1"/>
</dbReference>
<feature type="domain" description="GGDEF" evidence="2">
    <location>
        <begin position="78"/>
        <end position="221"/>
    </location>
</feature>
<dbReference type="InterPro" id="IPR000160">
    <property type="entry name" value="GGDEF_dom"/>
</dbReference>
<dbReference type="Gene3D" id="3.30.70.270">
    <property type="match status" value="1"/>
</dbReference>
<dbReference type="SUPFAM" id="SSF55073">
    <property type="entry name" value="Nucleotide cyclase"/>
    <property type="match status" value="1"/>
</dbReference>
<reference evidence="3 4" key="1">
    <citation type="submission" date="2022-10" db="EMBL/GenBank/DDBJ databases">
        <authorList>
            <person name="Xie J."/>
            <person name="Shen N."/>
        </authorList>
    </citation>
    <scope>NUCLEOTIDE SEQUENCE [LARGE SCALE GENOMIC DNA]</scope>
    <source>
        <strain evidence="3 4">YIM65594</strain>
    </source>
</reference>
<dbReference type="PANTHER" id="PTHR45138">
    <property type="entry name" value="REGULATORY COMPONENTS OF SENSORY TRANSDUCTION SYSTEM"/>
    <property type="match status" value="1"/>
</dbReference>
<dbReference type="InterPro" id="IPR043128">
    <property type="entry name" value="Rev_trsase/Diguanyl_cyclase"/>
</dbReference>
<dbReference type="InterPro" id="IPR050469">
    <property type="entry name" value="Diguanylate_Cyclase"/>
</dbReference>
<evidence type="ECO:0000313" key="3">
    <source>
        <dbReference type="EMBL" id="MEB8338057.1"/>
    </source>
</evidence>
<organism evidence="3 4">
    <name type="scientific">Streptomyces endophyticus</name>
    <dbReference type="NCBI Taxonomy" id="714166"/>
    <lineage>
        <taxon>Bacteria</taxon>
        <taxon>Bacillati</taxon>
        <taxon>Actinomycetota</taxon>
        <taxon>Actinomycetes</taxon>
        <taxon>Kitasatosporales</taxon>
        <taxon>Streptomycetaceae</taxon>
        <taxon>Streptomyces</taxon>
    </lineage>
</organism>
<evidence type="ECO:0000259" key="2">
    <source>
        <dbReference type="PROSITE" id="PS50887"/>
    </source>
</evidence>